<feature type="domain" description="IPT/TIG" evidence="3">
    <location>
        <begin position="106"/>
        <end position="184"/>
    </location>
</feature>
<sequence length="191" mass="18907">MHHGSEPRRPADTPKAPAKVPPALAVSSFTPAEGPCGGGTTVTLSGTGFTSVTQVYVGDARALSCTVDSDTRITAVVPPGTGSVSLTVAAPGGSACAPHLYSYTPRPSVRTVTPARGSTTGGDTVTLTGSGFTGTTEVRLDGGPVAFTVVSDTVLTAVAQPGPAGVTQVTVAAPNGTSEPAAYERVPPPHI</sequence>
<dbReference type="RefSeq" id="WP_344262470.1">
    <property type="nucleotide sequence ID" value="NZ_BAAAMJ010000030.1"/>
</dbReference>
<evidence type="ECO:0000256" key="2">
    <source>
        <dbReference type="SAM" id="MobiDB-lite"/>
    </source>
</evidence>
<dbReference type="InterPro" id="IPR013783">
    <property type="entry name" value="Ig-like_fold"/>
</dbReference>
<dbReference type="Proteomes" id="UP001501303">
    <property type="component" value="Unassembled WGS sequence"/>
</dbReference>
<feature type="region of interest" description="Disordered" evidence="2">
    <location>
        <begin position="1"/>
        <end position="21"/>
    </location>
</feature>
<comment type="caution">
    <text evidence="4">The sequence shown here is derived from an EMBL/GenBank/DDBJ whole genome shotgun (WGS) entry which is preliminary data.</text>
</comment>
<dbReference type="InterPro" id="IPR052387">
    <property type="entry name" value="Fibrocystin"/>
</dbReference>
<evidence type="ECO:0000256" key="1">
    <source>
        <dbReference type="ARBA" id="ARBA00022729"/>
    </source>
</evidence>
<gene>
    <name evidence="4" type="ORF">GCM10009716_29980</name>
</gene>
<dbReference type="InterPro" id="IPR002909">
    <property type="entry name" value="IPT_dom"/>
</dbReference>
<protein>
    <recommendedName>
        <fullName evidence="3">IPT/TIG domain-containing protein</fullName>
    </recommendedName>
</protein>
<dbReference type="InterPro" id="IPR014756">
    <property type="entry name" value="Ig_E-set"/>
</dbReference>
<keyword evidence="1" id="KW-0732">Signal</keyword>
<keyword evidence="5" id="KW-1185">Reference proteome</keyword>
<dbReference type="PANTHER" id="PTHR46769:SF2">
    <property type="entry name" value="FIBROCYSTIN-L ISOFORM 2 PRECURSOR-RELATED"/>
    <property type="match status" value="1"/>
</dbReference>
<dbReference type="Gene3D" id="2.60.40.10">
    <property type="entry name" value="Immunoglobulins"/>
    <property type="match status" value="2"/>
</dbReference>
<dbReference type="EMBL" id="BAAAMJ010000030">
    <property type="protein sequence ID" value="GAA1919208.1"/>
    <property type="molecule type" value="Genomic_DNA"/>
</dbReference>
<dbReference type="SMART" id="SM00429">
    <property type="entry name" value="IPT"/>
    <property type="match status" value="2"/>
</dbReference>
<dbReference type="CDD" id="cd00102">
    <property type="entry name" value="IPT"/>
    <property type="match status" value="2"/>
</dbReference>
<accession>A0ABN2PF59</accession>
<feature type="domain" description="IPT/TIG" evidence="3">
    <location>
        <begin position="23"/>
        <end position="104"/>
    </location>
</feature>
<evidence type="ECO:0000313" key="4">
    <source>
        <dbReference type="EMBL" id="GAA1919208.1"/>
    </source>
</evidence>
<evidence type="ECO:0000259" key="3">
    <source>
        <dbReference type="SMART" id="SM00429"/>
    </source>
</evidence>
<reference evidence="4 5" key="1">
    <citation type="journal article" date="2019" name="Int. J. Syst. Evol. Microbiol.">
        <title>The Global Catalogue of Microorganisms (GCM) 10K type strain sequencing project: providing services to taxonomists for standard genome sequencing and annotation.</title>
        <authorList>
            <consortium name="The Broad Institute Genomics Platform"/>
            <consortium name="The Broad Institute Genome Sequencing Center for Infectious Disease"/>
            <person name="Wu L."/>
            <person name="Ma J."/>
        </authorList>
    </citation>
    <scope>NUCLEOTIDE SEQUENCE [LARGE SCALE GENOMIC DNA]</scope>
    <source>
        <strain evidence="4 5">JCM 13581</strain>
    </source>
</reference>
<dbReference type="Pfam" id="PF01833">
    <property type="entry name" value="TIG"/>
    <property type="match status" value="2"/>
</dbReference>
<organism evidence="4 5">
    <name type="scientific">Streptomyces sodiiphilus</name>
    <dbReference type="NCBI Taxonomy" id="226217"/>
    <lineage>
        <taxon>Bacteria</taxon>
        <taxon>Bacillati</taxon>
        <taxon>Actinomycetota</taxon>
        <taxon>Actinomycetes</taxon>
        <taxon>Kitasatosporales</taxon>
        <taxon>Streptomycetaceae</taxon>
        <taxon>Streptomyces</taxon>
    </lineage>
</organism>
<feature type="compositionally biased region" description="Basic and acidic residues" evidence="2">
    <location>
        <begin position="1"/>
        <end position="12"/>
    </location>
</feature>
<proteinExistence type="predicted"/>
<dbReference type="SUPFAM" id="SSF81296">
    <property type="entry name" value="E set domains"/>
    <property type="match status" value="2"/>
</dbReference>
<name>A0ABN2PF59_9ACTN</name>
<evidence type="ECO:0000313" key="5">
    <source>
        <dbReference type="Proteomes" id="UP001501303"/>
    </source>
</evidence>
<dbReference type="PANTHER" id="PTHR46769">
    <property type="entry name" value="POLYCYSTIC KIDNEY AND HEPATIC DISEASE 1 (AUTOSOMAL RECESSIVE)-LIKE 1"/>
    <property type="match status" value="1"/>
</dbReference>